<dbReference type="Gene3D" id="3.10.450.50">
    <property type="match status" value="1"/>
</dbReference>
<gene>
    <name evidence="2" type="ORF">SAMN05216466_104372</name>
</gene>
<dbReference type="Pfam" id="PF12680">
    <property type="entry name" value="SnoaL_2"/>
    <property type="match status" value="1"/>
</dbReference>
<dbReference type="OrthoDB" id="7375782at2"/>
<protein>
    <submittedName>
        <fullName evidence="2">SnoaL-like domain-containing protein</fullName>
    </submittedName>
</protein>
<proteinExistence type="predicted"/>
<organism evidence="2 3">
    <name type="scientific">Paraburkholderia phenazinium</name>
    <dbReference type="NCBI Taxonomy" id="60549"/>
    <lineage>
        <taxon>Bacteria</taxon>
        <taxon>Pseudomonadati</taxon>
        <taxon>Pseudomonadota</taxon>
        <taxon>Betaproteobacteria</taxon>
        <taxon>Burkholderiales</taxon>
        <taxon>Burkholderiaceae</taxon>
        <taxon>Paraburkholderia</taxon>
    </lineage>
</organism>
<dbReference type="InterPro" id="IPR037401">
    <property type="entry name" value="SnoaL-like"/>
</dbReference>
<dbReference type="Proteomes" id="UP000199706">
    <property type="component" value="Unassembled WGS sequence"/>
</dbReference>
<dbReference type="AlphaFoldDB" id="A0A1G7W2S1"/>
<dbReference type="RefSeq" id="WP_090684653.1">
    <property type="nucleotide sequence ID" value="NZ_CADERL010000006.1"/>
</dbReference>
<evidence type="ECO:0000313" key="2">
    <source>
        <dbReference type="EMBL" id="SDG66181.1"/>
    </source>
</evidence>
<dbReference type="SUPFAM" id="SSF54427">
    <property type="entry name" value="NTF2-like"/>
    <property type="match status" value="1"/>
</dbReference>
<reference evidence="2 3" key="1">
    <citation type="submission" date="2016-10" db="EMBL/GenBank/DDBJ databases">
        <authorList>
            <person name="de Groot N.N."/>
        </authorList>
    </citation>
    <scope>NUCLEOTIDE SEQUENCE [LARGE SCALE GENOMIC DNA]</scope>
    <source>
        <strain evidence="2 3">LMG 2247</strain>
    </source>
</reference>
<evidence type="ECO:0000259" key="1">
    <source>
        <dbReference type="Pfam" id="PF12680"/>
    </source>
</evidence>
<sequence length="143" mass="16246">MTEATQAEIRYIYDQWHESVVRRDLAGLIALYDEEAILESPLILATLPDRQNGILHGKAEITPFFAAGLRAPPNDLGRWYRTGTFFANGKQLTWEYPRQTPEGNQVDLVEMMDIASGLIVHHRVYWGWVGFRSLAASLATQRS</sequence>
<feature type="domain" description="SnoaL-like" evidence="1">
    <location>
        <begin position="15"/>
        <end position="122"/>
    </location>
</feature>
<evidence type="ECO:0000313" key="3">
    <source>
        <dbReference type="Proteomes" id="UP000199706"/>
    </source>
</evidence>
<dbReference type="InterPro" id="IPR032710">
    <property type="entry name" value="NTF2-like_dom_sf"/>
</dbReference>
<name>A0A1G7W2S1_9BURK</name>
<accession>A0A1G7W2S1</accession>
<dbReference type="EMBL" id="FNCJ01000004">
    <property type="protein sequence ID" value="SDG66181.1"/>
    <property type="molecule type" value="Genomic_DNA"/>
</dbReference>